<accession>A0A194VW87</accession>
<dbReference type="EMBL" id="CM003101">
    <property type="protein sequence ID" value="KUI68153.1"/>
    <property type="molecule type" value="Genomic_DNA"/>
</dbReference>
<name>A0A194VW87_CYTMA</name>
<sequence>MSGIEIVGLVLGIFPMLVNTSIDIRDVFRDVKTWWFFETEFQGFISTVQTEFIKYSMNLNILLGNLNISEDAKVKLQHDPDCKLWNAPQIQAEIKRRIHQEYWHWFLNHMNDIKGSLAELRKLLPSGERQMLRLKFSFSHRKDKLVGEIRDRNGDIFNFLVQDSLLNRATISSQLKPSRNQASQFLNLKEDAVSLYETLQEHLRCECTSKHPCGVTTSDIDNEQPHDVHIKMLFHDSNVRTQLRIVTVPTIINQAAPRSEPAIENQADNFRQDDPTKCRMRSLRNKTPKALYTLALSSVPSFGSFPHPSLAETDWAIQNEAKLKKLSHPHWFCTREEASTSSHTSSCYPAYQQQSTLR</sequence>
<protein>
    <submittedName>
        <fullName evidence="1">Uncharacterized protein</fullName>
    </submittedName>
</protein>
<organism evidence="1 2">
    <name type="scientific">Cytospora mali</name>
    <name type="common">Apple Valsa canker fungus</name>
    <name type="synonym">Valsa mali</name>
    <dbReference type="NCBI Taxonomy" id="578113"/>
    <lineage>
        <taxon>Eukaryota</taxon>
        <taxon>Fungi</taxon>
        <taxon>Dikarya</taxon>
        <taxon>Ascomycota</taxon>
        <taxon>Pezizomycotina</taxon>
        <taxon>Sordariomycetes</taxon>
        <taxon>Sordariomycetidae</taxon>
        <taxon>Diaporthales</taxon>
        <taxon>Cytosporaceae</taxon>
        <taxon>Cytospora</taxon>
    </lineage>
</organism>
<dbReference type="AlphaFoldDB" id="A0A194VW87"/>
<dbReference type="Proteomes" id="UP000078559">
    <property type="component" value="Chromosome 4"/>
</dbReference>
<dbReference type="PANTHER" id="PTHR35186">
    <property type="entry name" value="ANK_REP_REGION DOMAIN-CONTAINING PROTEIN"/>
    <property type="match status" value="1"/>
</dbReference>
<keyword evidence="2" id="KW-1185">Reference proteome</keyword>
<dbReference type="PANTHER" id="PTHR35186:SF4">
    <property type="entry name" value="PRION-INHIBITION AND PROPAGATION HELO DOMAIN-CONTAINING PROTEIN"/>
    <property type="match status" value="1"/>
</dbReference>
<evidence type="ECO:0000313" key="1">
    <source>
        <dbReference type="EMBL" id="KUI68153.1"/>
    </source>
</evidence>
<reference evidence="1" key="1">
    <citation type="submission" date="2014-12" db="EMBL/GenBank/DDBJ databases">
        <title>Genome Sequence of Valsa Canker Pathogens Uncovers a Specific Adaption of Colonization on Woody Bark.</title>
        <authorList>
            <person name="Yin Z."/>
            <person name="Liu H."/>
            <person name="Gao X."/>
            <person name="Li Z."/>
            <person name="Song N."/>
            <person name="Ke X."/>
            <person name="Dai Q."/>
            <person name="Wu Y."/>
            <person name="Sun Y."/>
            <person name="Xu J.-R."/>
            <person name="Kang Z.K."/>
            <person name="Wang L."/>
            <person name="Huang L."/>
        </authorList>
    </citation>
    <scope>NUCLEOTIDE SEQUENCE [LARGE SCALE GENOMIC DNA]</scope>
    <source>
        <strain evidence="1">03-8</strain>
    </source>
</reference>
<dbReference type="OrthoDB" id="3565018at2759"/>
<proteinExistence type="predicted"/>
<evidence type="ECO:0000313" key="2">
    <source>
        <dbReference type="Proteomes" id="UP000078559"/>
    </source>
</evidence>
<gene>
    <name evidence="1" type="ORF">VM1G_11585</name>
</gene>